<reference evidence="1 2" key="1">
    <citation type="submission" date="2019-06" db="EMBL/GenBank/DDBJ databases">
        <title>Whole genome shotgun sequence of Streptomyces spinoverrucosus NBRC 14228.</title>
        <authorList>
            <person name="Hosoyama A."/>
            <person name="Uohara A."/>
            <person name="Ohji S."/>
            <person name="Ichikawa N."/>
        </authorList>
    </citation>
    <scope>NUCLEOTIDE SEQUENCE [LARGE SCALE GENOMIC DNA]</scope>
    <source>
        <strain evidence="1 2">NBRC 14228</strain>
    </source>
</reference>
<protein>
    <submittedName>
        <fullName evidence="1">Uncharacterized protein</fullName>
    </submittedName>
</protein>
<proteinExistence type="predicted"/>
<accession>A0A4Y3VBP2</accession>
<dbReference type="AlphaFoldDB" id="A0A4Y3VBP2"/>
<name>A0A4Y3VBP2_9ACTN</name>
<gene>
    <name evidence="1" type="ORF">SSP24_14380</name>
</gene>
<sequence>MVCGWSGCCSIRTAVISPPSKVTSTCTGPFSVFTVEPATTREVEFPELEEEGVEAGWVASVVVVAWDGA</sequence>
<evidence type="ECO:0000313" key="1">
    <source>
        <dbReference type="EMBL" id="GEC03783.1"/>
    </source>
</evidence>
<dbReference type="Proteomes" id="UP000317881">
    <property type="component" value="Unassembled WGS sequence"/>
</dbReference>
<keyword evidence="2" id="KW-1185">Reference proteome</keyword>
<organism evidence="1 2">
    <name type="scientific">Streptomyces spinoverrucosus</name>
    <dbReference type="NCBI Taxonomy" id="284043"/>
    <lineage>
        <taxon>Bacteria</taxon>
        <taxon>Bacillati</taxon>
        <taxon>Actinomycetota</taxon>
        <taxon>Actinomycetes</taxon>
        <taxon>Kitasatosporales</taxon>
        <taxon>Streptomycetaceae</taxon>
        <taxon>Streptomyces</taxon>
    </lineage>
</organism>
<dbReference type="EMBL" id="BJND01000008">
    <property type="protein sequence ID" value="GEC03783.1"/>
    <property type="molecule type" value="Genomic_DNA"/>
</dbReference>
<comment type="caution">
    <text evidence="1">The sequence shown here is derived from an EMBL/GenBank/DDBJ whole genome shotgun (WGS) entry which is preliminary data.</text>
</comment>
<evidence type="ECO:0000313" key="2">
    <source>
        <dbReference type="Proteomes" id="UP000317881"/>
    </source>
</evidence>